<evidence type="ECO:0000313" key="8">
    <source>
        <dbReference type="EMBL" id="ODV59585.1"/>
    </source>
</evidence>
<evidence type="ECO:0000256" key="2">
    <source>
        <dbReference type="ARBA" id="ARBA00022692"/>
    </source>
</evidence>
<evidence type="ECO:0000259" key="7">
    <source>
        <dbReference type="Pfam" id="PF00892"/>
    </source>
</evidence>
<protein>
    <recommendedName>
        <fullName evidence="7">EamA domain-containing protein</fullName>
    </recommendedName>
</protein>
<dbReference type="EMBL" id="KV454485">
    <property type="protein sequence ID" value="ODV59585.1"/>
    <property type="molecule type" value="Genomic_DNA"/>
</dbReference>
<feature type="transmembrane region" description="Helical" evidence="6">
    <location>
        <begin position="234"/>
        <end position="252"/>
    </location>
</feature>
<keyword evidence="9" id="KW-1185">Reference proteome</keyword>
<feature type="region of interest" description="Disordered" evidence="5">
    <location>
        <begin position="468"/>
        <end position="548"/>
    </location>
</feature>
<proteinExistence type="predicted"/>
<dbReference type="PANTHER" id="PTHR23051">
    <property type="entry name" value="SOLUTE CARRIER FAMILY 35, MEMBER F5"/>
    <property type="match status" value="1"/>
</dbReference>
<dbReference type="Proteomes" id="UP000095038">
    <property type="component" value="Unassembled WGS sequence"/>
</dbReference>
<dbReference type="AlphaFoldDB" id="A0A1D2VD73"/>
<feature type="transmembrane region" description="Helical" evidence="6">
    <location>
        <begin position="272"/>
        <end position="292"/>
    </location>
</feature>
<comment type="subcellular location">
    <subcellularLocation>
        <location evidence="1">Membrane</location>
        <topology evidence="1">Multi-pass membrane protein</topology>
    </subcellularLocation>
</comment>
<keyword evidence="3 6" id="KW-1133">Transmembrane helix</keyword>
<evidence type="ECO:0000313" key="9">
    <source>
        <dbReference type="Proteomes" id="UP000095038"/>
    </source>
</evidence>
<dbReference type="OrthoDB" id="1436450at2759"/>
<evidence type="ECO:0000256" key="3">
    <source>
        <dbReference type="ARBA" id="ARBA00022989"/>
    </source>
</evidence>
<gene>
    <name evidence="8" type="ORF">ASCRUDRAFT_109785</name>
</gene>
<dbReference type="InterPro" id="IPR037185">
    <property type="entry name" value="EmrE-like"/>
</dbReference>
<dbReference type="InParanoid" id="A0A1D2VD73"/>
<feature type="transmembrane region" description="Helical" evidence="6">
    <location>
        <begin position="368"/>
        <end position="392"/>
    </location>
</feature>
<keyword evidence="2 6" id="KW-0812">Transmembrane</keyword>
<dbReference type="InterPro" id="IPR000620">
    <property type="entry name" value="EamA_dom"/>
</dbReference>
<dbReference type="RefSeq" id="XP_020045892.1">
    <property type="nucleotide sequence ID" value="XM_020188732.1"/>
</dbReference>
<keyword evidence="4 6" id="KW-0472">Membrane</keyword>
<reference evidence="9" key="1">
    <citation type="submission" date="2016-05" db="EMBL/GenBank/DDBJ databases">
        <title>Comparative genomics of biotechnologically important yeasts.</title>
        <authorList>
            <consortium name="DOE Joint Genome Institute"/>
            <person name="Riley R."/>
            <person name="Haridas S."/>
            <person name="Wolfe K.H."/>
            <person name="Lopes M.R."/>
            <person name="Hittinger C.T."/>
            <person name="Goker M."/>
            <person name="Salamov A."/>
            <person name="Wisecaver J."/>
            <person name="Long T.M."/>
            <person name="Aerts A.L."/>
            <person name="Barry K."/>
            <person name="Choi C."/>
            <person name="Clum A."/>
            <person name="Coughlan A.Y."/>
            <person name="Deshpande S."/>
            <person name="Douglass A.P."/>
            <person name="Hanson S.J."/>
            <person name="Klenk H.-P."/>
            <person name="Labutti K."/>
            <person name="Lapidus A."/>
            <person name="Lindquist E."/>
            <person name="Lipzen A."/>
            <person name="Meier-Kolthoff J.P."/>
            <person name="Ohm R.A."/>
            <person name="Otillar R.P."/>
            <person name="Pangilinan J."/>
            <person name="Peng Y."/>
            <person name="Rokas A."/>
            <person name="Rosa C.A."/>
            <person name="Scheuner C."/>
            <person name="Sibirny A.A."/>
            <person name="Slot J.C."/>
            <person name="Stielow J.B."/>
            <person name="Sun H."/>
            <person name="Kurtzman C.P."/>
            <person name="Blackwell M."/>
            <person name="Grigoriev I.V."/>
            <person name="Jeffries T.W."/>
        </authorList>
    </citation>
    <scope>NUCLEOTIDE SEQUENCE [LARGE SCALE GENOMIC DNA]</scope>
    <source>
        <strain evidence="9">DSM 1968</strain>
    </source>
</reference>
<organism evidence="8 9">
    <name type="scientific">Ascoidea rubescens DSM 1968</name>
    <dbReference type="NCBI Taxonomy" id="1344418"/>
    <lineage>
        <taxon>Eukaryota</taxon>
        <taxon>Fungi</taxon>
        <taxon>Dikarya</taxon>
        <taxon>Ascomycota</taxon>
        <taxon>Saccharomycotina</taxon>
        <taxon>Saccharomycetes</taxon>
        <taxon>Ascoideaceae</taxon>
        <taxon>Ascoidea</taxon>
    </lineage>
</organism>
<dbReference type="PANTHER" id="PTHR23051:SF0">
    <property type="entry name" value="SOLUTE CARRIER FAMILY 35 MEMBER F5"/>
    <property type="match status" value="1"/>
</dbReference>
<feature type="transmembrane region" description="Helical" evidence="6">
    <location>
        <begin position="399"/>
        <end position="419"/>
    </location>
</feature>
<evidence type="ECO:0000256" key="5">
    <source>
        <dbReference type="SAM" id="MobiDB-lite"/>
    </source>
</evidence>
<feature type="transmembrane region" description="Helical" evidence="6">
    <location>
        <begin position="331"/>
        <end position="348"/>
    </location>
</feature>
<accession>A0A1D2VD73</accession>
<evidence type="ECO:0000256" key="1">
    <source>
        <dbReference type="ARBA" id="ARBA00004141"/>
    </source>
</evidence>
<feature type="transmembrane region" description="Helical" evidence="6">
    <location>
        <begin position="174"/>
        <end position="198"/>
    </location>
</feature>
<evidence type="ECO:0000256" key="6">
    <source>
        <dbReference type="SAM" id="Phobius"/>
    </source>
</evidence>
<dbReference type="Pfam" id="PF00892">
    <property type="entry name" value="EamA"/>
    <property type="match status" value="1"/>
</dbReference>
<name>A0A1D2VD73_9ASCO</name>
<sequence>MSSHSESAPLLSQNSSTPVPYFNLASTQFPKPGSNKNYINANFFNNFKKKFNKVLSHERRLYLLGLFYLFITVSTWIISLQLNNLLLKTDGDEDNGSGSESGSGNGNSNTDHHNYDKPVFISFFTGSLYALYLVPEFFKILKRLFLNQKVTIFPSYTSDNLGDLNTVRINYTNYFFIIIIISWLYFFYNYAALAALQYTSASNATILNTCTSIFTLILGCILKIEKFNVIKSISVILSVIGIFFLTFLSNHTSATSISNNDNNIVVFYKENAILGNSLVLLSCFCYSVYLLFNQIKIGSTQNHVNDLKSKNFEIVDDESSIFDFSLQNCRVLFGFVGLCTFLTCWPYVMLADFTGLEMFENPFLIKKIFLILFMTSLLTVLSDYFCVLGMLLTSPLTSAISLTTAIPITMLLDSLIYGFSKKSVFYYFGILLIFISFILVNFQNSNEIIINNVEEIIDSEFFGNDNMNDCGHDNDSNDNDNNDNDNDNGIINLVGSSGSYNKNRNKKKNNNVSFNGNDKVNDRGDENRKDIENGGELEIENGGKGKGKSVDLSPILSSISNLKNSPILMVTSPILFSNNLIDNIFNENFDNNQDIPEFSIEESDQKQFLENLTIN</sequence>
<feature type="transmembrane region" description="Helical" evidence="6">
    <location>
        <begin position="119"/>
        <end position="138"/>
    </location>
</feature>
<feature type="transmembrane region" description="Helical" evidence="6">
    <location>
        <begin position="425"/>
        <end position="442"/>
    </location>
</feature>
<feature type="transmembrane region" description="Helical" evidence="6">
    <location>
        <begin position="61"/>
        <end position="82"/>
    </location>
</feature>
<dbReference type="GeneID" id="30962368"/>
<feature type="domain" description="EamA" evidence="7">
    <location>
        <begin position="176"/>
        <end position="246"/>
    </location>
</feature>
<dbReference type="GO" id="GO:0000329">
    <property type="term" value="C:fungal-type vacuole membrane"/>
    <property type="evidence" value="ECO:0007669"/>
    <property type="project" value="TreeGrafter"/>
</dbReference>
<feature type="transmembrane region" description="Helical" evidence="6">
    <location>
        <begin position="204"/>
        <end position="222"/>
    </location>
</feature>
<evidence type="ECO:0000256" key="4">
    <source>
        <dbReference type="ARBA" id="ARBA00023136"/>
    </source>
</evidence>
<dbReference type="SUPFAM" id="SSF103481">
    <property type="entry name" value="Multidrug resistance efflux transporter EmrE"/>
    <property type="match status" value="1"/>
</dbReference>
<dbReference type="STRING" id="1344418.A0A1D2VD73"/>
<feature type="compositionally biased region" description="Basic and acidic residues" evidence="5">
    <location>
        <begin position="519"/>
        <end position="532"/>
    </location>
</feature>
<feature type="compositionally biased region" description="Acidic residues" evidence="5">
    <location>
        <begin position="476"/>
        <end position="486"/>
    </location>
</feature>